<dbReference type="AlphaFoldDB" id="A0A1Y2CDW9"/>
<evidence type="ECO:0000259" key="2">
    <source>
        <dbReference type="Pfam" id="PF10283"/>
    </source>
</evidence>
<dbReference type="Pfam" id="PF10283">
    <property type="entry name" value="zf-CCHH"/>
    <property type="match status" value="1"/>
</dbReference>
<sequence>MRYNIYLMQVSDHNCELSDQCGKVCGKSAESMFRGLSQTLFQTRTIARFGLMSSASTLLPACQYGASCYRKNPDHFREFSHNTINNASKKAKDQPTSKPQNTLTQPVLTQPVTQPILPPTQTSSAPTDTSSNLNLFDLSNIDGVKPKVLLADGDSKPDGEYTITRSGDYYTCSCAGWKLSKLPVDVVHISTNLQAPPGYSWK</sequence>
<evidence type="ECO:0000313" key="4">
    <source>
        <dbReference type="Proteomes" id="UP000193642"/>
    </source>
</evidence>
<dbReference type="Proteomes" id="UP000193642">
    <property type="component" value="Unassembled WGS sequence"/>
</dbReference>
<feature type="compositionally biased region" description="Polar residues" evidence="1">
    <location>
        <begin position="96"/>
        <end position="129"/>
    </location>
</feature>
<gene>
    <name evidence="3" type="ORF">BCR33DRAFT_196816</name>
</gene>
<proteinExistence type="predicted"/>
<dbReference type="InterPro" id="IPR019406">
    <property type="entry name" value="APLF_PBZ"/>
</dbReference>
<accession>A0A1Y2CDW9</accession>
<dbReference type="EMBL" id="MCGO01000020">
    <property type="protein sequence ID" value="ORY45222.1"/>
    <property type="molecule type" value="Genomic_DNA"/>
</dbReference>
<evidence type="ECO:0000256" key="1">
    <source>
        <dbReference type="SAM" id="MobiDB-lite"/>
    </source>
</evidence>
<protein>
    <recommendedName>
        <fullName evidence="2">PBZ-type domain-containing protein</fullName>
    </recommendedName>
</protein>
<evidence type="ECO:0000313" key="3">
    <source>
        <dbReference type="EMBL" id="ORY45222.1"/>
    </source>
</evidence>
<feature type="region of interest" description="Disordered" evidence="1">
    <location>
        <begin position="84"/>
        <end position="129"/>
    </location>
</feature>
<keyword evidence="4" id="KW-1185">Reference proteome</keyword>
<comment type="caution">
    <text evidence="3">The sequence shown here is derived from an EMBL/GenBank/DDBJ whole genome shotgun (WGS) entry which is preliminary data.</text>
</comment>
<reference evidence="3 4" key="1">
    <citation type="submission" date="2016-07" db="EMBL/GenBank/DDBJ databases">
        <title>Pervasive Adenine N6-methylation of Active Genes in Fungi.</title>
        <authorList>
            <consortium name="DOE Joint Genome Institute"/>
            <person name="Mondo S.J."/>
            <person name="Dannebaum R.O."/>
            <person name="Kuo R.C."/>
            <person name="Labutti K."/>
            <person name="Haridas S."/>
            <person name="Kuo A."/>
            <person name="Salamov A."/>
            <person name="Ahrendt S.R."/>
            <person name="Lipzen A."/>
            <person name="Sullivan W."/>
            <person name="Andreopoulos W.B."/>
            <person name="Clum A."/>
            <person name="Lindquist E."/>
            <person name="Daum C."/>
            <person name="Ramamoorthy G.K."/>
            <person name="Gryganskyi A."/>
            <person name="Culley D."/>
            <person name="Magnuson J.K."/>
            <person name="James T.Y."/>
            <person name="O'Malley M.A."/>
            <person name="Stajich J.E."/>
            <person name="Spatafora J.W."/>
            <person name="Visel A."/>
            <person name="Grigoriev I.V."/>
        </authorList>
    </citation>
    <scope>NUCLEOTIDE SEQUENCE [LARGE SCALE GENOMIC DNA]</scope>
    <source>
        <strain evidence="3 4">JEL800</strain>
    </source>
</reference>
<name>A0A1Y2CDW9_9FUNG</name>
<organism evidence="3 4">
    <name type="scientific">Rhizoclosmatium globosum</name>
    <dbReference type="NCBI Taxonomy" id="329046"/>
    <lineage>
        <taxon>Eukaryota</taxon>
        <taxon>Fungi</taxon>
        <taxon>Fungi incertae sedis</taxon>
        <taxon>Chytridiomycota</taxon>
        <taxon>Chytridiomycota incertae sedis</taxon>
        <taxon>Chytridiomycetes</taxon>
        <taxon>Chytridiales</taxon>
        <taxon>Chytriomycetaceae</taxon>
        <taxon>Rhizoclosmatium</taxon>
    </lineage>
</organism>
<dbReference type="OrthoDB" id="2163504at2759"/>
<feature type="domain" description="PBZ-type" evidence="2">
    <location>
        <begin position="60"/>
        <end position="83"/>
    </location>
</feature>